<protein>
    <recommendedName>
        <fullName evidence="7">ABC3 transporter permease C-terminal domain-containing protein</fullName>
    </recommendedName>
</protein>
<feature type="transmembrane region" description="Helical" evidence="6">
    <location>
        <begin position="1059"/>
        <end position="1079"/>
    </location>
</feature>
<proteinExistence type="predicted"/>
<feature type="transmembrane region" description="Helical" evidence="6">
    <location>
        <begin position="1145"/>
        <end position="1170"/>
    </location>
</feature>
<evidence type="ECO:0000256" key="1">
    <source>
        <dbReference type="ARBA" id="ARBA00004651"/>
    </source>
</evidence>
<dbReference type="InterPro" id="IPR003838">
    <property type="entry name" value="ABC3_permease_C"/>
</dbReference>
<sequence>MKLKLFFKQSLKDFITRWPLYLVFNLFFIVATSLALGLLVFSATFTKDISQTMGLDRYPNARLITQKYLVQYKDDKPLEDRYKNLFIQQEQTDLPIYKFYLDTIKDVQKPPGIDKDMFAGVIDDLYKYFAYFEGDIYRWDQSRTITNSYLATLPKLASITDKEVLKAINLYISKIQSIFRSQFRVNNIQTAFIIDKYIKQNPGHQDFAFQFERTWKSKVTIADLDQNFSAEILTTTPWMGDLYKGYYGDETSKLLSLDKTTKIPNYKLFHENYLNYTNYIQWVNLNAEKNKDYLNKASPKFGHFFYTQPKTKKELNLKIGNIYNVSISNQTETKSYPLLFAGTNMDASNVWHRAGSSQLYMPVQMIDKMFYETFHNNESPLSNLEQYNFYSKNFNADQFPLKFWKQNSIETGQKYFSQWFQNNMMEKVAWRPEPNLQISTYWEKHETFINVTLTLKIFLSLAIIIVIFVLALLFLIFFFISQQIILLQQRHLFFLKSLGINNWELSLLTTLSFLVPIIIGFVLSILGSFWIKNIFMNITYENLNFSHEFFTIDLVSTFVSLSLILINVVAFLVINFFIINSKVLKISGMGVAKTLPKFQIYLKYTVRKLNGKTRIGLAFAFKNIYKNIVSYVILTLAFTVILFSFQFQRSMGMSIKTYENWNSPYQSIKFNRSMPVYARERTGDAFVNAYDVIDVDELKAEDALDDKFWAQDELTIVGTLNSEMNGKYIPKKTIINLVDKIIKNPEYQNKFIQRIAVLEKWTFTPGLSISINMMLNKLVDIKQRIPTFEGINIVFGKIVGQKRAPTISEGKQIGIFTTNATDPKIGIGLNIVAFENDNDSKERFYYDSNFAKNIRELLAYKSNIPNKTSQPSLLVNISKHYADFAHLKPGDQFNINLEGLPATIKRSISTRTNYDNLNSLRLKVNKIITQDTHMLSVYVPQSNLFKYLSIINSKEETLRSLYDRTFRQMIDSNNPTYVTNSFFSQNKTPMQLEYLTFPIANYDGKWTPGSSLSDYFKNSHSKIIQYLNNMESDILLFNIVTKRLEALTQPFAGIMRNTILLTTAIAITISMIITILALLENRETILLLKTMGYKKKEVLKYLVSGYLISAFLALITSILLSWILINVASTLMIQNLDLAIPFVWNIPFILIWAGLIIGFSSLVIISIIIYTKKQLPRNALAVL</sequence>
<dbReference type="Proteomes" id="UP000239250">
    <property type="component" value="Chromosome"/>
</dbReference>
<keyword evidence="2" id="KW-1003">Cell membrane</keyword>
<organism evidence="8 9">
    <name type="scientific">Williamsoniiplasma luminosum</name>
    <dbReference type="NCBI Taxonomy" id="214888"/>
    <lineage>
        <taxon>Bacteria</taxon>
        <taxon>Bacillati</taxon>
        <taxon>Mycoplasmatota</taxon>
        <taxon>Mollicutes</taxon>
        <taxon>Entomoplasmatales</taxon>
        <taxon>Williamsoniiplasma</taxon>
    </lineage>
</organism>
<feature type="transmembrane region" description="Helical" evidence="6">
    <location>
        <begin position="628"/>
        <end position="647"/>
    </location>
</feature>
<feature type="transmembrane region" description="Helical" evidence="6">
    <location>
        <begin position="457"/>
        <end position="480"/>
    </location>
</feature>
<evidence type="ECO:0000313" key="8">
    <source>
        <dbReference type="EMBL" id="AVP49652.1"/>
    </source>
</evidence>
<comment type="subcellular location">
    <subcellularLocation>
        <location evidence="1">Cell membrane</location>
        <topology evidence="1">Multi-pass membrane protein</topology>
    </subcellularLocation>
</comment>
<name>A0A2S0NKX1_9MOLU</name>
<accession>A0A2S0NKX1</accession>
<feature type="transmembrane region" description="Helical" evidence="6">
    <location>
        <begin position="20"/>
        <end position="41"/>
    </location>
</feature>
<dbReference type="AlphaFoldDB" id="A0A2S0NKX1"/>
<reference evidence="9" key="1">
    <citation type="submission" date="2018-02" db="EMBL/GenBank/DDBJ databases">
        <title>Firefly genomes illuminate parallel origins of bioluminescence in beetles.</title>
        <authorList>
            <person name="Fallon T.R."/>
            <person name="Lower S.E.S."/>
            <person name="Behringer M."/>
            <person name="Weng J.-K."/>
        </authorList>
    </citation>
    <scope>NUCLEOTIDE SEQUENCE [LARGE SCALE GENOMIC DNA]</scope>
</reference>
<keyword evidence="4 6" id="KW-1133">Transmembrane helix</keyword>
<evidence type="ECO:0000256" key="6">
    <source>
        <dbReference type="SAM" id="Phobius"/>
    </source>
</evidence>
<dbReference type="GO" id="GO:0005886">
    <property type="term" value="C:plasma membrane"/>
    <property type="evidence" value="ECO:0007669"/>
    <property type="project" value="UniProtKB-SubCell"/>
</dbReference>
<feature type="domain" description="ABC3 transporter permease C-terminal" evidence="7">
    <location>
        <begin position="1059"/>
        <end position="1169"/>
    </location>
</feature>
<evidence type="ECO:0000256" key="5">
    <source>
        <dbReference type="ARBA" id="ARBA00023136"/>
    </source>
</evidence>
<feature type="transmembrane region" description="Helical" evidence="6">
    <location>
        <begin position="505"/>
        <end position="531"/>
    </location>
</feature>
<dbReference type="RefSeq" id="WP_303662218.1">
    <property type="nucleotide sequence ID" value="NZ_CP027019.1"/>
</dbReference>
<feature type="transmembrane region" description="Helical" evidence="6">
    <location>
        <begin position="1099"/>
        <end position="1125"/>
    </location>
</feature>
<dbReference type="EMBL" id="CP027019">
    <property type="protein sequence ID" value="AVP49652.1"/>
    <property type="molecule type" value="Genomic_DNA"/>
</dbReference>
<evidence type="ECO:0000256" key="3">
    <source>
        <dbReference type="ARBA" id="ARBA00022692"/>
    </source>
</evidence>
<gene>
    <name evidence="8" type="ORF">C5T88_03700</name>
</gene>
<evidence type="ECO:0000313" key="9">
    <source>
        <dbReference type="Proteomes" id="UP000239250"/>
    </source>
</evidence>
<evidence type="ECO:0000259" key="7">
    <source>
        <dbReference type="Pfam" id="PF02687"/>
    </source>
</evidence>
<dbReference type="Pfam" id="PF02687">
    <property type="entry name" value="FtsX"/>
    <property type="match status" value="1"/>
</dbReference>
<keyword evidence="3 6" id="KW-0812">Transmembrane</keyword>
<keyword evidence="5 6" id="KW-0472">Membrane</keyword>
<evidence type="ECO:0000256" key="2">
    <source>
        <dbReference type="ARBA" id="ARBA00022475"/>
    </source>
</evidence>
<feature type="transmembrane region" description="Helical" evidence="6">
    <location>
        <begin position="551"/>
        <end position="579"/>
    </location>
</feature>
<evidence type="ECO:0000256" key="4">
    <source>
        <dbReference type="ARBA" id="ARBA00022989"/>
    </source>
</evidence>